<dbReference type="SUPFAM" id="SSF52047">
    <property type="entry name" value="RNI-like"/>
    <property type="match status" value="1"/>
</dbReference>
<protein>
    <submittedName>
        <fullName evidence="1">Uncharacterized protein</fullName>
    </submittedName>
</protein>
<reference evidence="1" key="2">
    <citation type="submission" date="2021-09" db="EMBL/GenBank/DDBJ databases">
        <authorList>
            <person name="Jia N."/>
            <person name="Wang J."/>
            <person name="Shi W."/>
            <person name="Du L."/>
            <person name="Sun Y."/>
            <person name="Zhan W."/>
            <person name="Jiang J."/>
            <person name="Wang Q."/>
            <person name="Zhang B."/>
            <person name="Ji P."/>
            <person name="Sakyi L.B."/>
            <person name="Cui X."/>
            <person name="Yuan T."/>
            <person name="Jiang B."/>
            <person name="Yang W."/>
            <person name="Lam T.T.-Y."/>
            <person name="Chang Q."/>
            <person name="Ding S."/>
            <person name="Wang X."/>
            <person name="Zhu J."/>
            <person name="Ruan X."/>
            <person name="Zhao L."/>
            <person name="Wei J."/>
            <person name="Que T."/>
            <person name="Du C."/>
            <person name="Cheng J."/>
            <person name="Dai P."/>
            <person name="Han X."/>
            <person name="Huang E."/>
            <person name="Gao Y."/>
            <person name="Liu J."/>
            <person name="Shao H."/>
            <person name="Ye R."/>
            <person name="Li L."/>
            <person name="Wei W."/>
            <person name="Wang X."/>
            <person name="Wang C."/>
            <person name="Huo Q."/>
            <person name="Li W."/>
            <person name="Guo W."/>
            <person name="Chen H."/>
            <person name="Chen S."/>
            <person name="Zhou L."/>
            <person name="Zhou L."/>
            <person name="Ni X."/>
            <person name="Tian J."/>
            <person name="Zhou Y."/>
            <person name="Sheng Y."/>
            <person name="Liu T."/>
            <person name="Pan Y."/>
            <person name="Xia L."/>
            <person name="Li J."/>
            <person name="Zhao F."/>
            <person name="Cao W."/>
        </authorList>
    </citation>
    <scope>NUCLEOTIDE SEQUENCE</scope>
    <source>
        <strain evidence="1">Rmic-2018</strain>
        <tissue evidence="1">Larvae</tissue>
    </source>
</reference>
<dbReference type="EMBL" id="JABSTU010000002">
    <property type="protein sequence ID" value="KAH8038077.1"/>
    <property type="molecule type" value="Genomic_DNA"/>
</dbReference>
<keyword evidence="2" id="KW-1185">Reference proteome</keyword>
<dbReference type="InterPro" id="IPR032675">
    <property type="entry name" value="LRR_dom_sf"/>
</dbReference>
<evidence type="ECO:0000313" key="1">
    <source>
        <dbReference type="EMBL" id="KAH8038077.1"/>
    </source>
</evidence>
<comment type="caution">
    <text evidence="1">The sequence shown here is derived from an EMBL/GenBank/DDBJ whole genome shotgun (WGS) entry which is preliminary data.</text>
</comment>
<dbReference type="Gene3D" id="3.80.10.10">
    <property type="entry name" value="Ribonuclease Inhibitor"/>
    <property type="match status" value="1"/>
</dbReference>
<gene>
    <name evidence="1" type="ORF">HPB51_021634</name>
</gene>
<proteinExistence type="predicted"/>
<dbReference type="AlphaFoldDB" id="A0A9J6EV28"/>
<dbReference type="VEuPathDB" id="VectorBase:LOC119162097"/>
<dbReference type="Proteomes" id="UP000821866">
    <property type="component" value="Chromosome 10"/>
</dbReference>
<accession>A0A9J6EV28</accession>
<reference evidence="1" key="1">
    <citation type="journal article" date="2020" name="Cell">
        <title>Large-Scale Comparative Analyses of Tick Genomes Elucidate Their Genetic Diversity and Vector Capacities.</title>
        <authorList>
            <consortium name="Tick Genome and Microbiome Consortium (TIGMIC)"/>
            <person name="Jia N."/>
            <person name="Wang J."/>
            <person name="Shi W."/>
            <person name="Du L."/>
            <person name="Sun Y."/>
            <person name="Zhan W."/>
            <person name="Jiang J.F."/>
            <person name="Wang Q."/>
            <person name="Zhang B."/>
            <person name="Ji P."/>
            <person name="Bell-Sakyi L."/>
            <person name="Cui X.M."/>
            <person name="Yuan T.T."/>
            <person name="Jiang B.G."/>
            <person name="Yang W.F."/>
            <person name="Lam T.T."/>
            <person name="Chang Q.C."/>
            <person name="Ding S.J."/>
            <person name="Wang X.J."/>
            <person name="Zhu J.G."/>
            <person name="Ruan X.D."/>
            <person name="Zhao L."/>
            <person name="Wei J.T."/>
            <person name="Ye R.Z."/>
            <person name="Que T.C."/>
            <person name="Du C.H."/>
            <person name="Zhou Y.H."/>
            <person name="Cheng J.X."/>
            <person name="Dai P.F."/>
            <person name="Guo W.B."/>
            <person name="Han X.H."/>
            <person name="Huang E.J."/>
            <person name="Li L.F."/>
            <person name="Wei W."/>
            <person name="Gao Y.C."/>
            <person name="Liu J.Z."/>
            <person name="Shao H.Z."/>
            <person name="Wang X."/>
            <person name="Wang C.C."/>
            <person name="Yang T.C."/>
            <person name="Huo Q.B."/>
            <person name="Li W."/>
            <person name="Chen H.Y."/>
            <person name="Chen S.E."/>
            <person name="Zhou L.G."/>
            <person name="Ni X.B."/>
            <person name="Tian J.H."/>
            <person name="Sheng Y."/>
            <person name="Liu T."/>
            <person name="Pan Y.S."/>
            <person name="Xia L.Y."/>
            <person name="Li J."/>
            <person name="Zhao F."/>
            <person name="Cao W.C."/>
        </authorList>
    </citation>
    <scope>NUCLEOTIDE SEQUENCE</scope>
    <source>
        <strain evidence="1">Rmic-2018</strain>
    </source>
</reference>
<evidence type="ECO:0000313" key="2">
    <source>
        <dbReference type="Proteomes" id="UP000821866"/>
    </source>
</evidence>
<organism evidence="1 2">
    <name type="scientific">Rhipicephalus microplus</name>
    <name type="common">Cattle tick</name>
    <name type="synonym">Boophilus microplus</name>
    <dbReference type="NCBI Taxonomy" id="6941"/>
    <lineage>
        <taxon>Eukaryota</taxon>
        <taxon>Metazoa</taxon>
        <taxon>Ecdysozoa</taxon>
        <taxon>Arthropoda</taxon>
        <taxon>Chelicerata</taxon>
        <taxon>Arachnida</taxon>
        <taxon>Acari</taxon>
        <taxon>Parasitiformes</taxon>
        <taxon>Ixodida</taxon>
        <taxon>Ixodoidea</taxon>
        <taxon>Ixodidae</taxon>
        <taxon>Rhipicephalinae</taxon>
        <taxon>Rhipicephalus</taxon>
        <taxon>Boophilus</taxon>
    </lineage>
</organism>
<sequence>MPCTFSEDTKCQIVACIPLWNEFLCWLELELRELPGEGGQLGVVHVPGICLPKPEETLLYQAATLLFWLLKIYHCVVSAYIPGYRVDPDVDDFKVLIGNDSLKSLSFEHPWSVDSECVCKMLLSMKRLEELHCVVPSRDETFAKMVSWLLRASATLTVLEFIAPHMDLGQAVLLLSGLQANCTVRDLTISSGAVVLNPPMFVAFMSGTATLKHLKVVGSKCDLMFDILSWLFQGMMYNRTVSSLEVHDVSLTRESGMKGAGMLAQNKMLRSFGLWRCLPFCEFRIGEWSATTLERKATSSWLQAISKNDTVENITLSAIIWTYECWGRFFGLLSRRPSLKRLTIVVDTDERKFLPDIARKLEESGCEKNVTIVASCGKQRFSLEDCKRYSELWAEDQNMLPQVYRYPATFPALTFLSLRIENL</sequence>
<name>A0A9J6EV28_RHIMP</name>